<dbReference type="Proteomes" id="UP000593561">
    <property type="component" value="Unassembled WGS sequence"/>
</dbReference>
<dbReference type="EMBL" id="JABFAC010000012">
    <property type="protein sequence ID" value="MBA0630420.1"/>
    <property type="molecule type" value="Genomic_DNA"/>
</dbReference>
<comment type="caution">
    <text evidence="1">The sequence shown here is derived from an EMBL/GenBank/DDBJ whole genome shotgun (WGS) entry which is preliminary data.</text>
</comment>
<reference evidence="1 2" key="1">
    <citation type="journal article" date="2019" name="Genome Biol. Evol.">
        <title>Insights into the evolution of the New World diploid cottons (Gossypium, subgenus Houzingenia) based on genome sequencing.</title>
        <authorList>
            <person name="Grover C.E."/>
            <person name="Arick M.A. 2nd"/>
            <person name="Thrash A."/>
            <person name="Conover J.L."/>
            <person name="Sanders W.S."/>
            <person name="Peterson D.G."/>
            <person name="Frelichowski J.E."/>
            <person name="Scheffler J.A."/>
            <person name="Scheffler B.E."/>
            <person name="Wendel J.F."/>
        </authorList>
    </citation>
    <scope>NUCLEOTIDE SEQUENCE [LARGE SCALE GENOMIC DNA]</scope>
    <source>
        <strain evidence="1">27</strain>
        <tissue evidence="1">Leaf</tissue>
    </source>
</reference>
<dbReference type="AlphaFoldDB" id="A0A7J8SXA9"/>
<evidence type="ECO:0000313" key="2">
    <source>
        <dbReference type="Proteomes" id="UP000593561"/>
    </source>
</evidence>
<sequence>MKLIMKVLRSLLERFSIKVTTIEEAKDLESLEIDYLIGDEDSSNNSKPDEDHLSNYVAFIASTITRLGDDYDEDADGGSDEEFLKTYKIILGK</sequence>
<evidence type="ECO:0000313" key="1">
    <source>
        <dbReference type="EMBL" id="MBA0630420.1"/>
    </source>
</evidence>
<proteinExistence type="predicted"/>
<protein>
    <submittedName>
        <fullName evidence="1">Uncharacterized protein</fullName>
    </submittedName>
</protein>
<organism evidence="1 2">
    <name type="scientific">Gossypium davidsonii</name>
    <name type="common">Davidson's cotton</name>
    <name type="synonym">Gossypium klotzschianum subsp. davidsonii</name>
    <dbReference type="NCBI Taxonomy" id="34287"/>
    <lineage>
        <taxon>Eukaryota</taxon>
        <taxon>Viridiplantae</taxon>
        <taxon>Streptophyta</taxon>
        <taxon>Embryophyta</taxon>
        <taxon>Tracheophyta</taxon>
        <taxon>Spermatophyta</taxon>
        <taxon>Magnoliopsida</taxon>
        <taxon>eudicotyledons</taxon>
        <taxon>Gunneridae</taxon>
        <taxon>Pentapetalae</taxon>
        <taxon>rosids</taxon>
        <taxon>malvids</taxon>
        <taxon>Malvales</taxon>
        <taxon>Malvaceae</taxon>
        <taxon>Malvoideae</taxon>
        <taxon>Gossypium</taxon>
    </lineage>
</organism>
<accession>A0A7J8SXA9</accession>
<keyword evidence="2" id="KW-1185">Reference proteome</keyword>
<name>A0A7J8SXA9_GOSDV</name>
<gene>
    <name evidence="1" type="ORF">Godav_002524</name>
</gene>